<gene>
    <name evidence="1" type="ORF">F1559_005185</name>
</gene>
<dbReference type="AlphaFoldDB" id="A0A7J7IN22"/>
<reference evidence="1 2" key="1">
    <citation type="journal article" date="2020" name="J. Phycol.">
        <title>Comparative genome analysis reveals Cyanidiococcus gen. nov., a new extremophilic red algal genus sister to Cyanidioschyzon (Cyanidioschyzonaceae, Rhodophyta).</title>
        <authorList>
            <person name="Liu S.-L."/>
            <person name="Chiang Y.-R."/>
            <person name="Yoon H.S."/>
            <person name="Fu H.-Y."/>
        </authorList>
    </citation>
    <scope>NUCLEOTIDE SEQUENCE [LARGE SCALE GENOMIC DNA]</scope>
    <source>
        <strain evidence="1 2">THAL066</strain>
    </source>
</reference>
<organism evidence="1 2">
    <name type="scientific">Cyanidiococcus yangmingshanensis</name>
    <dbReference type="NCBI Taxonomy" id="2690220"/>
    <lineage>
        <taxon>Eukaryota</taxon>
        <taxon>Rhodophyta</taxon>
        <taxon>Bangiophyceae</taxon>
        <taxon>Cyanidiales</taxon>
        <taxon>Cyanidiaceae</taxon>
        <taxon>Cyanidiococcus</taxon>
    </lineage>
</organism>
<accession>A0A7J7IN22</accession>
<dbReference type="Proteomes" id="UP000530660">
    <property type="component" value="Unassembled WGS sequence"/>
</dbReference>
<proteinExistence type="predicted"/>
<sequence length="140" mass="15066">MRKRQSMRQRGVLDGSLDSAGGVAGRINLGSGTIRMFTLISGHIVDTPPKRMICLGHRADAGEQVRDRWKRYGVLGALCNAPSGGSVSAGAGRRCQSRAALERRSNVSLCDGCADEYGGLSMESGVFARFWHDNLARLIT</sequence>
<protein>
    <submittedName>
        <fullName evidence="1">Uncharacterized protein</fullName>
    </submittedName>
</protein>
<evidence type="ECO:0000313" key="2">
    <source>
        <dbReference type="Proteomes" id="UP000530660"/>
    </source>
</evidence>
<evidence type="ECO:0000313" key="1">
    <source>
        <dbReference type="EMBL" id="KAF6004140.1"/>
    </source>
</evidence>
<comment type="caution">
    <text evidence="1">The sequence shown here is derived from an EMBL/GenBank/DDBJ whole genome shotgun (WGS) entry which is preliminary data.</text>
</comment>
<name>A0A7J7IN22_9RHOD</name>
<dbReference type="EMBL" id="VWRR01000004">
    <property type="protein sequence ID" value="KAF6004140.1"/>
    <property type="molecule type" value="Genomic_DNA"/>
</dbReference>
<keyword evidence="2" id="KW-1185">Reference proteome</keyword>